<organism evidence="2 3">
    <name type="scientific">Hydnum rufescens UP504</name>
    <dbReference type="NCBI Taxonomy" id="1448309"/>
    <lineage>
        <taxon>Eukaryota</taxon>
        <taxon>Fungi</taxon>
        <taxon>Dikarya</taxon>
        <taxon>Basidiomycota</taxon>
        <taxon>Agaricomycotina</taxon>
        <taxon>Agaricomycetes</taxon>
        <taxon>Cantharellales</taxon>
        <taxon>Hydnaceae</taxon>
        <taxon>Hydnum</taxon>
    </lineage>
</organism>
<accession>A0A9P6AJ16</accession>
<evidence type="ECO:0000313" key="3">
    <source>
        <dbReference type="Proteomes" id="UP000886523"/>
    </source>
</evidence>
<dbReference type="AlphaFoldDB" id="A0A9P6AJ16"/>
<name>A0A9P6AJ16_9AGAM</name>
<feature type="domain" description="MULE transposase" evidence="1">
    <location>
        <begin position="56"/>
        <end position="151"/>
    </location>
</feature>
<reference evidence="2" key="1">
    <citation type="journal article" date="2020" name="Nat. Commun.">
        <title>Large-scale genome sequencing of mycorrhizal fungi provides insights into the early evolution of symbiotic traits.</title>
        <authorList>
            <person name="Miyauchi S."/>
            <person name="Kiss E."/>
            <person name="Kuo A."/>
            <person name="Drula E."/>
            <person name="Kohler A."/>
            <person name="Sanchez-Garcia M."/>
            <person name="Morin E."/>
            <person name="Andreopoulos B."/>
            <person name="Barry K.W."/>
            <person name="Bonito G."/>
            <person name="Buee M."/>
            <person name="Carver A."/>
            <person name="Chen C."/>
            <person name="Cichocki N."/>
            <person name="Clum A."/>
            <person name="Culley D."/>
            <person name="Crous P.W."/>
            <person name="Fauchery L."/>
            <person name="Girlanda M."/>
            <person name="Hayes R.D."/>
            <person name="Keri Z."/>
            <person name="LaButti K."/>
            <person name="Lipzen A."/>
            <person name="Lombard V."/>
            <person name="Magnuson J."/>
            <person name="Maillard F."/>
            <person name="Murat C."/>
            <person name="Nolan M."/>
            <person name="Ohm R.A."/>
            <person name="Pangilinan J."/>
            <person name="Pereira M.F."/>
            <person name="Perotto S."/>
            <person name="Peter M."/>
            <person name="Pfister S."/>
            <person name="Riley R."/>
            <person name="Sitrit Y."/>
            <person name="Stielow J.B."/>
            <person name="Szollosi G."/>
            <person name="Zifcakova L."/>
            <person name="Stursova M."/>
            <person name="Spatafora J.W."/>
            <person name="Tedersoo L."/>
            <person name="Vaario L.M."/>
            <person name="Yamada A."/>
            <person name="Yan M."/>
            <person name="Wang P."/>
            <person name="Xu J."/>
            <person name="Bruns T."/>
            <person name="Baldrian P."/>
            <person name="Vilgalys R."/>
            <person name="Dunand C."/>
            <person name="Henrissat B."/>
            <person name="Grigoriev I.V."/>
            <person name="Hibbett D."/>
            <person name="Nagy L.G."/>
            <person name="Martin F.M."/>
        </authorList>
    </citation>
    <scope>NUCLEOTIDE SEQUENCE</scope>
    <source>
        <strain evidence="2">UP504</strain>
    </source>
</reference>
<dbReference type="OrthoDB" id="2437251at2759"/>
<evidence type="ECO:0000313" key="2">
    <source>
        <dbReference type="EMBL" id="KAF9506462.1"/>
    </source>
</evidence>
<proteinExistence type="predicted"/>
<protein>
    <recommendedName>
        <fullName evidence="1">MULE transposase domain-containing protein</fullName>
    </recommendedName>
</protein>
<dbReference type="InterPro" id="IPR018289">
    <property type="entry name" value="MULE_transposase_dom"/>
</dbReference>
<sequence>WRLDKDQVASAQLLLKADNGQNIEIIVICEEPGIHIIAFALKNSTHSWATHTVELALDGTFNTNAAGYEMSTVMAEANSQGIPLGFFMHVSTNGTAASGAKGWVLNDFLAYYVRKCPNVKFILPDKESSEIKAMGTTFPHTKHICCVWHATTYIDEQLAKNIPPMAYNPCSAYCIFNFINSMWAPGIASAGNAELDANSGSAIEQGLGALMNVKSKSGSASV</sequence>
<feature type="non-terminal residue" evidence="2">
    <location>
        <position position="1"/>
    </location>
</feature>
<evidence type="ECO:0000259" key="1">
    <source>
        <dbReference type="Pfam" id="PF10551"/>
    </source>
</evidence>
<gene>
    <name evidence="2" type="ORF">BS47DRAFT_1305236</name>
</gene>
<dbReference type="Pfam" id="PF10551">
    <property type="entry name" value="MULE"/>
    <property type="match status" value="1"/>
</dbReference>
<keyword evidence="3" id="KW-1185">Reference proteome</keyword>
<dbReference type="EMBL" id="MU129110">
    <property type="protein sequence ID" value="KAF9506462.1"/>
    <property type="molecule type" value="Genomic_DNA"/>
</dbReference>
<dbReference type="Proteomes" id="UP000886523">
    <property type="component" value="Unassembled WGS sequence"/>
</dbReference>
<comment type="caution">
    <text evidence="2">The sequence shown here is derived from an EMBL/GenBank/DDBJ whole genome shotgun (WGS) entry which is preliminary data.</text>
</comment>